<dbReference type="KEGG" id="bpo:BP951000_0178"/>
<sequence>MRGYSLEIKYYIISKLLKLYSKEKVKVILIKYNF</sequence>
<proteinExistence type="predicted"/>
<reference evidence="1 2" key="1">
    <citation type="journal article" date="2010" name="PLoS ONE">
        <title>The complete genome sequence of the pathogenic intestinal spirochete Brachyspira pilosicoli and comparison with other Brachyspira genomes.</title>
        <authorList>
            <person name="Wanchanthuek P."/>
            <person name="Bellgard M.I."/>
            <person name="La T."/>
            <person name="Ryan K."/>
            <person name="Moolhuijzen P."/>
            <person name="Chapman B."/>
            <person name="Black M."/>
            <person name="Schibeci D."/>
            <person name="Hunter A."/>
            <person name="Barrero R."/>
            <person name="Phillips N.D."/>
            <person name="Hampson D.J."/>
        </authorList>
    </citation>
    <scope>NUCLEOTIDE SEQUENCE [LARGE SCALE GENOMIC DNA]</scope>
    <source>
        <strain evidence="2">ATCC BAA-1826 / 95/1000</strain>
    </source>
</reference>
<evidence type="ECO:0000313" key="1">
    <source>
        <dbReference type="EMBL" id="ADK30185.1"/>
    </source>
</evidence>
<dbReference type="HOGENOM" id="CLU_3372471_0_0_12"/>
<dbReference type="InParanoid" id="D8IAK4"/>
<name>D8IAK4_BRAP9</name>
<evidence type="ECO:0000313" key="2">
    <source>
        <dbReference type="Proteomes" id="UP000000332"/>
    </source>
</evidence>
<accession>D8IAK4</accession>
<protein>
    <submittedName>
        <fullName evidence="1">Uncharacterized protein</fullName>
    </submittedName>
</protein>
<keyword evidence="2" id="KW-1185">Reference proteome</keyword>
<dbReference type="Proteomes" id="UP000000332">
    <property type="component" value="Chromosome"/>
</dbReference>
<organism evidence="1 2">
    <name type="scientific">Brachyspira pilosicoli (strain ATCC BAA-1826 / 95/1000)</name>
    <dbReference type="NCBI Taxonomy" id="759914"/>
    <lineage>
        <taxon>Bacteria</taxon>
        <taxon>Pseudomonadati</taxon>
        <taxon>Spirochaetota</taxon>
        <taxon>Spirochaetia</taxon>
        <taxon>Brachyspirales</taxon>
        <taxon>Brachyspiraceae</taxon>
        <taxon>Brachyspira</taxon>
    </lineage>
</organism>
<dbReference type="EMBL" id="CP002025">
    <property type="protein sequence ID" value="ADK30185.1"/>
    <property type="molecule type" value="Genomic_DNA"/>
</dbReference>
<dbReference type="AlphaFoldDB" id="D8IAK4"/>
<dbReference type="STRING" id="759914.BP951000_0178"/>
<gene>
    <name evidence="1" type="ordered locus">BP951000_0178</name>
</gene>